<proteinExistence type="predicted"/>
<dbReference type="STRING" id="993070.AS031_18645"/>
<evidence type="ECO:0000313" key="3">
    <source>
        <dbReference type="Proteomes" id="UP000053199"/>
    </source>
</evidence>
<evidence type="ECO:0000313" key="2">
    <source>
        <dbReference type="EMBL" id="KSU69633.1"/>
    </source>
</evidence>
<reference evidence="2 3" key="1">
    <citation type="journal article" date="2014" name="Arch. Microbiol.">
        <title>Arthrobacter enclensis sp. nov., isolated from sediment sample.</title>
        <authorList>
            <person name="Dastager S.G."/>
            <person name="Liu Q."/>
            <person name="Tang S.K."/>
            <person name="Krishnamurthi S."/>
            <person name="Lee J.C."/>
            <person name="Li W.J."/>
        </authorList>
    </citation>
    <scope>NUCLEOTIDE SEQUENCE [LARGE SCALE GENOMIC DNA]</scope>
    <source>
        <strain evidence="2 3">NIO-1008</strain>
    </source>
</reference>
<comment type="caution">
    <text evidence="2">The sequence shown here is derived from an EMBL/GenBank/DDBJ whole genome shotgun (WGS) entry which is preliminary data.</text>
</comment>
<accession>A0A0V8I5H5</accession>
<name>A0A0V8I5H5_9MICC</name>
<gene>
    <name evidence="2" type="ORF">AS031_18645</name>
</gene>
<evidence type="ECO:0000256" key="1">
    <source>
        <dbReference type="SAM" id="MobiDB-lite"/>
    </source>
</evidence>
<organism evidence="2 3">
    <name type="scientific">Pseudarthrobacter enclensis</name>
    <dbReference type="NCBI Taxonomy" id="993070"/>
    <lineage>
        <taxon>Bacteria</taxon>
        <taxon>Bacillati</taxon>
        <taxon>Actinomycetota</taxon>
        <taxon>Actinomycetes</taxon>
        <taxon>Micrococcales</taxon>
        <taxon>Micrococcaceae</taxon>
        <taxon>Pseudarthrobacter</taxon>
    </lineage>
</organism>
<keyword evidence="3" id="KW-1185">Reference proteome</keyword>
<protein>
    <submittedName>
        <fullName evidence="2">Uncharacterized protein</fullName>
    </submittedName>
</protein>
<dbReference type="OrthoDB" id="4938012at2"/>
<dbReference type="Proteomes" id="UP000053199">
    <property type="component" value="Unassembled WGS sequence"/>
</dbReference>
<dbReference type="AlphaFoldDB" id="A0A0V8I5H5"/>
<dbReference type="RefSeq" id="WP_141688870.1">
    <property type="nucleotide sequence ID" value="NZ_FMAZ01000011.1"/>
</dbReference>
<dbReference type="EMBL" id="LNQM01000012">
    <property type="protein sequence ID" value="KSU69633.1"/>
    <property type="molecule type" value="Genomic_DNA"/>
</dbReference>
<feature type="region of interest" description="Disordered" evidence="1">
    <location>
        <begin position="134"/>
        <end position="158"/>
    </location>
</feature>
<sequence>MKADKVTLGCYPRDDVSWVKDGRIREGSATVSVRQADGSLKPAGEVTLGDLGVLKPDVEVGGELVIELRARFESAVFNRRVSFIASGDESSDVFVSAVGPGAHAEPKAGLFKRTRYSGFEFGVLVMAATTEQGTRVSSTSGPLVDHGPGHGVAAPSSS</sequence>